<reference evidence="3 4" key="1">
    <citation type="submission" date="2024-09" db="EMBL/GenBank/DDBJ databases">
        <authorList>
            <person name="Sun Q."/>
            <person name="Mori K."/>
        </authorList>
    </citation>
    <scope>NUCLEOTIDE SEQUENCE [LARGE SCALE GENOMIC DNA]</scope>
    <source>
        <strain evidence="3 4">TBRC 3947</strain>
    </source>
</reference>
<dbReference type="Gene3D" id="3.20.20.140">
    <property type="entry name" value="Metal-dependent hydrolases"/>
    <property type="match status" value="1"/>
</dbReference>
<protein>
    <submittedName>
        <fullName evidence="3">Amidohydrolase family protein</fullName>
    </submittedName>
</protein>
<dbReference type="Pfam" id="PF04909">
    <property type="entry name" value="Amidohydro_2"/>
    <property type="match status" value="1"/>
</dbReference>
<comment type="caution">
    <text evidence="3">The sequence shown here is derived from an EMBL/GenBank/DDBJ whole genome shotgun (WGS) entry which is preliminary data.</text>
</comment>
<sequence>MIIDVHCHVWPDHIAPQVLASRPAALDPVFDGTVGGLLRTMDTAGIDRGVCLGIANTARHVRRANEFIGSIDRTRLIPFGTVHPDLPVEENLRSLADNGIGGVKLHPLFQDLSLADPRVIEIARGLAEAGVVVITHAGAGGDADANERGAPRNLRILRDAVPDLVLIACHYGGYHRLDEAEAEVLGSPIVLETSWPPRLAELDPDRLRAIVRQHGADRMVFGSDWPMADPAAEIATIRSLGLEPAEEEAILGGTLARLLGLA</sequence>
<dbReference type="PANTHER" id="PTHR21240:SF28">
    <property type="entry name" value="ISO-OROTATE DECARBOXYLASE (EUROFUNG)"/>
    <property type="match status" value="1"/>
</dbReference>
<accession>A0ABV6M916</accession>
<evidence type="ECO:0000313" key="3">
    <source>
        <dbReference type="EMBL" id="MFC0531220.1"/>
    </source>
</evidence>
<feature type="domain" description="Amidohydrolase-related" evidence="2">
    <location>
        <begin position="3"/>
        <end position="261"/>
    </location>
</feature>
<dbReference type="InterPro" id="IPR032466">
    <property type="entry name" value="Metal_Hydrolase"/>
</dbReference>
<dbReference type="SUPFAM" id="SSF51556">
    <property type="entry name" value="Metallo-dependent hydrolases"/>
    <property type="match status" value="1"/>
</dbReference>
<evidence type="ECO:0000259" key="2">
    <source>
        <dbReference type="Pfam" id="PF04909"/>
    </source>
</evidence>
<evidence type="ECO:0000313" key="4">
    <source>
        <dbReference type="Proteomes" id="UP001589867"/>
    </source>
</evidence>
<dbReference type="RefSeq" id="WP_377255232.1">
    <property type="nucleotide sequence ID" value="NZ_JBHLUH010000056.1"/>
</dbReference>
<proteinExistence type="predicted"/>
<gene>
    <name evidence="3" type="ORF">ACFFIA_26610</name>
</gene>
<keyword evidence="1" id="KW-0456">Lyase</keyword>
<name>A0ABV6M916_9ACTN</name>
<dbReference type="InterPro" id="IPR006680">
    <property type="entry name" value="Amidohydro-rel"/>
</dbReference>
<organism evidence="3 4">
    <name type="scientific">Phytohabitans kaempferiae</name>
    <dbReference type="NCBI Taxonomy" id="1620943"/>
    <lineage>
        <taxon>Bacteria</taxon>
        <taxon>Bacillati</taxon>
        <taxon>Actinomycetota</taxon>
        <taxon>Actinomycetes</taxon>
        <taxon>Micromonosporales</taxon>
        <taxon>Micromonosporaceae</taxon>
    </lineage>
</organism>
<dbReference type="InterPro" id="IPR032465">
    <property type="entry name" value="ACMSD"/>
</dbReference>
<dbReference type="PANTHER" id="PTHR21240">
    <property type="entry name" value="2-AMINO-3-CARBOXYLMUCONATE-6-SEMIALDEHYDE DECARBOXYLASE"/>
    <property type="match status" value="1"/>
</dbReference>
<evidence type="ECO:0000256" key="1">
    <source>
        <dbReference type="ARBA" id="ARBA00023239"/>
    </source>
</evidence>
<keyword evidence="4" id="KW-1185">Reference proteome</keyword>
<dbReference type="Proteomes" id="UP001589867">
    <property type="component" value="Unassembled WGS sequence"/>
</dbReference>
<dbReference type="EMBL" id="JBHLUH010000056">
    <property type="protein sequence ID" value="MFC0531220.1"/>
    <property type="molecule type" value="Genomic_DNA"/>
</dbReference>